<name>A0A0A9D0Q8_ARUDO</name>
<accession>A0A0A9D0Q8</accession>
<sequence length="74" mass="8329">MCSEDSLTAFPCEANSAPNIKSILRNIKIEVGQIKNSKSLKHLIYFIELVTLITILHGSHNIFQLEKCTLVDSR</sequence>
<protein>
    <submittedName>
        <fullName evidence="1">Uncharacterized protein</fullName>
    </submittedName>
</protein>
<organism evidence="1">
    <name type="scientific">Arundo donax</name>
    <name type="common">Giant reed</name>
    <name type="synonym">Donax arundinaceus</name>
    <dbReference type="NCBI Taxonomy" id="35708"/>
    <lineage>
        <taxon>Eukaryota</taxon>
        <taxon>Viridiplantae</taxon>
        <taxon>Streptophyta</taxon>
        <taxon>Embryophyta</taxon>
        <taxon>Tracheophyta</taxon>
        <taxon>Spermatophyta</taxon>
        <taxon>Magnoliopsida</taxon>
        <taxon>Liliopsida</taxon>
        <taxon>Poales</taxon>
        <taxon>Poaceae</taxon>
        <taxon>PACMAD clade</taxon>
        <taxon>Arundinoideae</taxon>
        <taxon>Arundineae</taxon>
        <taxon>Arundo</taxon>
    </lineage>
</organism>
<reference evidence="1" key="2">
    <citation type="journal article" date="2015" name="Data Brief">
        <title>Shoot transcriptome of the giant reed, Arundo donax.</title>
        <authorList>
            <person name="Barrero R.A."/>
            <person name="Guerrero F.D."/>
            <person name="Moolhuijzen P."/>
            <person name="Goolsby J.A."/>
            <person name="Tidwell J."/>
            <person name="Bellgard S.E."/>
            <person name="Bellgard M.I."/>
        </authorList>
    </citation>
    <scope>NUCLEOTIDE SEQUENCE</scope>
    <source>
        <tissue evidence="1">Shoot tissue taken approximately 20 cm above the soil surface</tissue>
    </source>
</reference>
<dbReference type="EMBL" id="GBRH01220563">
    <property type="protein sequence ID" value="JAD77332.1"/>
    <property type="molecule type" value="Transcribed_RNA"/>
</dbReference>
<proteinExistence type="predicted"/>
<reference evidence="1" key="1">
    <citation type="submission" date="2014-09" db="EMBL/GenBank/DDBJ databases">
        <authorList>
            <person name="Magalhaes I.L.F."/>
            <person name="Oliveira U."/>
            <person name="Santos F.R."/>
            <person name="Vidigal T.H.D.A."/>
            <person name="Brescovit A.D."/>
            <person name="Santos A.J."/>
        </authorList>
    </citation>
    <scope>NUCLEOTIDE SEQUENCE</scope>
    <source>
        <tissue evidence="1">Shoot tissue taken approximately 20 cm above the soil surface</tissue>
    </source>
</reference>
<dbReference type="AlphaFoldDB" id="A0A0A9D0Q8"/>
<evidence type="ECO:0000313" key="1">
    <source>
        <dbReference type="EMBL" id="JAD77332.1"/>
    </source>
</evidence>